<protein>
    <recommendedName>
        <fullName evidence="6">Sugar phosphate transporter domain-containing protein</fullName>
    </recommendedName>
</protein>
<feature type="domain" description="Sugar phosphate transporter" evidence="6">
    <location>
        <begin position="23"/>
        <end position="268"/>
    </location>
</feature>
<feature type="transmembrane region" description="Helical" evidence="5">
    <location>
        <begin position="155"/>
        <end position="175"/>
    </location>
</feature>
<evidence type="ECO:0000313" key="8">
    <source>
        <dbReference type="Proteomes" id="UP001374535"/>
    </source>
</evidence>
<feature type="transmembrane region" description="Helical" evidence="5">
    <location>
        <begin position="307"/>
        <end position="327"/>
    </location>
</feature>
<accession>A0AAQ3P3K3</accession>
<keyword evidence="3 5" id="KW-1133">Transmembrane helix</keyword>
<proteinExistence type="predicted"/>
<dbReference type="GO" id="GO:0016020">
    <property type="term" value="C:membrane"/>
    <property type="evidence" value="ECO:0007669"/>
    <property type="project" value="UniProtKB-SubCell"/>
</dbReference>
<dbReference type="InterPro" id="IPR004853">
    <property type="entry name" value="Sugar_P_trans_dom"/>
</dbReference>
<evidence type="ECO:0000256" key="5">
    <source>
        <dbReference type="SAM" id="Phobius"/>
    </source>
</evidence>
<feature type="transmembrane region" description="Helical" evidence="5">
    <location>
        <begin position="12"/>
        <end position="32"/>
    </location>
</feature>
<feature type="transmembrane region" description="Helical" evidence="5">
    <location>
        <begin position="187"/>
        <end position="207"/>
    </location>
</feature>
<feature type="transmembrane region" description="Helical" evidence="5">
    <location>
        <begin position="102"/>
        <end position="120"/>
    </location>
</feature>
<sequence>MEIRADAETSSFSSLFAAVAYGFASMAMVFINKAVLMQYAYSMTLLTLQQLATSLLIHVGRRAGFTKARGLEMTTAKRLLPLSIFYNANVAFALASLKGVNIPMYIAIKRLTPLAVLIAGYFSGKGRPTSQVALSVILIAAGVLIAALGDFSFDLFGYSMAFVSVFFQTMYLVLVERSGAEDGLSSLEIMFYNSFLSLPFLMFLIIATGEFPKSLSLLFAQSYSFSFLMVLILSLVMGIVLNFTMFLCTIVNSALTTTIVGVLKGVVSTFNLHTLYVHLFLVLTASIKPVDLLLQTLGFFLLGGVQVHALNVTGLVINTAGGVWYSFAKYQQKRSKSTKLVPDEEAHRK</sequence>
<evidence type="ECO:0000256" key="1">
    <source>
        <dbReference type="ARBA" id="ARBA00004141"/>
    </source>
</evidence>
<keyword evidence="4 5" id="KW-0472">Membrane</keyword>
<dbReference type="AlphaFoldDB" id="A0AAQ3P3K3"/>
<reference evidence="7 8" key="1">
    <citation type="journal article" date="2023" name="Life. Sci Alliance">
        <title>Evolutionary insights into 3D genome organization and epigenetic landscape of Vigna mungo.</title>
        <authorList>
            <person name="Junaid A."/>
            <person name="Singh B."/>
            <person name="Bhatia S."/>
        </authorList>
    </citation>
    <scope>NUCLEOTIDE SEQUENCE [LARGE SCALE GENOMIC DNA]</scope>
    <source>
        <strain evidence="7">Urdbean</strain>
    </source>
</reference>
<evidence type="ECO:0000256" key="4">
    <source>
        <dbReference type="ARBA" id="ARBA00023136"/>
    </source>
</evidence>
<keyword evidence="8" id="KW-1185">Reference proteome</keyword>
<dbReference type="InterPro" id="IPR050186">
    <property type="entry name" value="TPT_transporter"/>
</dbReference>
<feature type="transmembrane region" description="Helical" evidence="5">
    <location>
        <begin position="262"/>
        <end position="287"/>
    </location>
</feature>
<feature type="transmembrane region" description="Helical" evidence="5">
    <location>
        <begin position="132"/>
        <end position="149"/>
    </location>
</feature>
<gene>
    <name evidence="7" type="ORF">V8G54_007548</name>
</gene>
<evidence type="ECO:0000256" key="2">
    <source>
        <dbReference type="ARBA" id="ARBA00022692"/>
    </source>
</evidence>
<organism evidence="7 8">
    <name type="scientific">Vigna mungo</name>
    <name type="common">Black gram</name>
    <name type="synonym">Phaseolus mungo</name>
    <dbReference type="NCBI Taxonomy" id="3915"/>
    <lineage>
        <taxon>Eukaryota</taxon>
        <taxon>Viridiplantae</taxon>
        <taxon>Streptophyta</taxon>
        <taxon>Embryophyta</taxon>
        <taxon>Tracheophyta</taxon>
        <taxon>Spermatophyta</taxon>
        <taxon>Magnoliopsida</taxon>
        <taxon>eudicotyledons</taxon>
        <taxon>Gunneridae</taxon>
        <taxon>Pentapetalae</taxon>
        <taxon>rosids</taxon>
        <taxon>fabids</taxon>
        <taxon>Fabales</taxon>
        <taxon>Fabaceae</taxon>
        <taxon>Papilionoideae</taxon>
        <taxon>50 kb inversion clade</taxon>
        <taxon>NPAAA clade</taxon>
        <taxon>indigoferoid/millettioid clade</taxon>
        <taxon>Phaseoleae</taxon>
        <taxon>Vigna</taxon>
    </lineage>
</organism>
<dbReference type="PANTHER" id="PTHR11132">
    <property type="entry name" value="SOLUTE CARRIER FAMILY 35"/>
    <property type="match status" value="1"/>
</dbReference>
<dbReference type="EMBL" id="CP144699">
    <property type="protein sequence ID" value="WVZ20226.1"/>
    <property type="molecule type" value="Genomic_DNA"/>
</dbReference>
<comment type="subcellular location">
    <subcellularLocation>
        <location evidence="1">Membrane</location>
        <topology evidence="1">Multi-pass membrane protein</topology>
    </subcellularLocation>
</comment>
<feature type="transmembrane region" description="Helical" evidence="5">
    <location>
        <begin position="227"/>
        <end position="250"/>
    </location>
</feature>
<evidence type="ECO:0000256" key="3">
    <source>
        <dbReference type="ARBA" id="ARBA00022989"/>
    </source>
</evidence>
<feature type="transmembrane region" description="Helical" evidence="5">
    <location>
        <begin position="38"/>
        <end position="59"/>
    </location>
</feature>
<keyword evidence="2 5" id="KW-0812">Transmembrane</keyword>
<evidence type="ECO:0000313" key="7">
    <source>
        <dbReference type="EMBL" id="WVZ20226.1"/>
    </source>
</evidence>
<dbReference type="Pfam" id="PF03151">
    <property type="entry name" value="TPT"/>
    <property type="match status" value="1"/>
</dbReference>
<feature type="transmembrane region" description="Helical" evidence="5">
    <location>
        <begin position="79"/>
        <end position="96"/>
    </location>
</feature>
<name>A0AAQ3P3K3_VIGMU</name>
<dbReference type="Proteomes" id="UP001374535">
    <property type="component" value="Chromosome 2"/>
</dbReference>
<evidence type="ECO:0000259" key="6">
    <source>
        <dbReference type="Pfam" id="PF03151"/>
    </source>
</evidence>